<feature type="compositionally biased region" description="Low complexity" evidence="8">
    <location>
        <begin position="708"/>
        <end position="719"/>
    </location>
</feature>
<evidence type="ECO:0000256" key="8">
    <source>
        <dbReference type="SAM" id="MobiDB-lite"/>
    </source>
</evidence>
<reference evidence="10 11" key="1">
    <citation type="submission" date="2024-04" db="EMBL/GenBank/DDBJ databases">
        <title>The reference genome of an endangered Asteraceae, Deinandra increscens subsp. villosa, native to the Central Coast of California.</title>
        <authorList>
            <person name="Guilliams M."/>
            <person name="Hasenstab-Lehman K."/>
            <person name="Meyer R."/>
            <person name="Mcevoy S."/>
        </authorList>
    </citation>
    <scope>NUCLEOTIDE SEQUENCE [LARGE SCALE GENOMIC DNA]</scope>
    <source>
        <tissue evidence="10">Leaf</tissue>
    </source>
</reference>
<comment type="similarity">
    <text evidence="2 7">Belongs to the Mediator complex subunit 14 family.</text>
</comment>
<feature type="compositionally biased region" description="Polar residues" evidence="8">
    <location>
        <begin position="726"/>
        <end position="738"/>
    </location>
</feature>
<keyword evidence="4 7" id="KW-0010">Activator</keyword>
<evidence type="ECO:0000256" key="7">
    <source>
        <dbReference type="RuleBase" id="RU365082"/>
    </source>
</evidence>
<evidence type="ECO:0000256" key="2">
    <source>
        <dbReference type="ARBA" id="ARBA00007813"/>
    </source>
</evidence>
<keyword evidence="3 7" id="KW-0805">Transcription regulation</keyword>
<evidence type="ECO:0000259" key="9">
    <source>
        <dbReference type="Pfam" id="PF08638"/>
    </source>
</evidence>
<proteinExistence type="inferred from homology"/>
<dbReference type="Pfam" id="PF08638">
    <property type="entry name" value="Med14"/>
    <property type="match status" value="1"/>
</dbReference>
<dbReference type="GO" id="GO:0016592">
    <property type="term" value="C:mediator complex"/>
    <property type="evidence" value="ECO:0007669"/>
    <property type="project" value="UniProtKB-UniRule"/>
</dbReference>
<evidence type="ECO:0000313" key="10">
    <source>
        <dbReference type="EMBL" id="KAK9077758.1"/>
    </source>
</evidence>
<sequence>MAELGQESVEFSTLVSRAAEESYLSLKDLVEKSKSSEMSDSEKKISILKYLVKTQQRMLRLNVLAQWAQQAPLIQYCQQLASTLSSHETCFTQTADSMFFMHEGLQQARAPIYDVPSAIEVLLTGTYERLPKCTEDVGIQSALTEKQQKPVLKKLDTIVRSKLLETTLPREFSEVKIFDGTVNLCVPGEFKVLLTLGYRGHMSMWRILHLEVLVGEKGGQVKLEETRRFVLGDDLERRMAASENPFAILYSILHEFCVALIMDTVIRQVRELRVGRWKDAIRFELISDGNSGQSQSSAAGSVLTAQDGETDSGGLRTPGLKILYWLDFDKIIGTSDSISCPFIKIEPGPDLQIKCLHSSFVIDPVTNREAELSIDQSCIDVEKLLLRAICCNKYTRLLEIYKQLGQNSYSGKAGGDVILHRPVDQVGADYNKDGNLDSEGQEVLRMRAYGSSFFTLGINIRTGRFLLHSSKSTIASSALRECEEALNQGSMTAAEAFISLRSKSLLHLFACIGRFLGLQVYEHNFSPVKVPKHALNGSNNMLLMGFPDCGSSYFLLVQLEDDFRPLFKLLETQPDPSGKAESSVTRIKIVDISQMYLLEGKLNLGLLDYNALTSSANELGPNQASDHGLLSDLTVEGSGLSGFSSLVDEIFEQERRPPVPSFSVQSYNHASGPISSNIDNSMNLTSAGSNWNDSLYPVGNNYKGRVPSVSTSSITSRSTTMKKLSASKSDQDLASRSPHSAEVGSYITGGARISASSARGSTFRNSVSSPGWSIYFCGSTTYSFYFTIEKAISTHLLMNGDEFYSQLKLVAPFFSASTSDSPLTQVLRENGSKKRTLLDMLDLLPSLKSVDILEQSSKRRKLTNTTPTQNQVSNVEKYRYVDLIAEANKGNAPSDICVSALLHVVRHCSLCIKHARLTSQMDALEIPYAEEIGLRTASSNIWFKLPFARNDTWEHICLRLGKKPGSMYWDVKINDQHFIDLFELQKGSTNTAWGSNVRIANASDIDSHIRYDADGVVLTYNSVEADSIKKLVADIQRLSNARTFALGMRKLLVVRSDEKTEESRSKGDGKGLTVGGVEAGDKYSEQMRKAFKIEAVGLMGLWFSFGSGVSGILARFVVEWESGKSGCTMHVSPDQLWPHTKFLEDFINGTEVSSLLDCIRLTAGPLHALAAATRPARAAPVSGVPGAASSVSTPSKANVYGQMSNASNLNVGSGAGPVPGGNPGASAMLTAATVASRGGPGIVPSSLLPIDVSFVLRGPYWIRIIYRKHFAVDMRCFAGDQVWLQPATPPKGGPTVGGSLPCPQFRPFIMEHVAQELNGLDPNFAGGQPPTGPTNFNNSAASPGPQLSGTNGIRAGPTGMARPGNQPVGFNRSTNALSASPNSLLVRRATGTVPAHVRGELNTAIIGLGDDGGYGGGWVPLVALKKVLRGILKYLGVLWLFAQLPDLLKEILGSILKDNEGALLNLDQEQPALRFFVGGYVFAVSVHRVQLLLQVLSVKRFNPSQQQQQNNSVMGQDELSQTEISEICDYFSRRVASEPYDASRVASFITLLTLPISVLREFLKLIAWKKGLAQAQGSDIPPAQRSRIELCLENHTGSYTDGNSENSSASKSNIHYDRLHNAVDFGLTVVLDPANIPHINAAGGAAWLPYCVSVRLKYSFGENPNVCFLGMEGSHGGRSCWLRVEDWEYCKQRVIRTVDMNGSTGGDVNQGRLRTVADNVQGTLHMCLQRLRTGSGGVAGVNPT</sequence>
<dbReference type="Proteomes" id="UP001408789">
    <property type="component" value="Unassembled WGS sequence"/>
</dbReference>
<accession>A0AAP0H7G7</accession>
<dbReference type="InterPro" id="IPR013947">
    <property type="entry name" value="Mediator_Med14"/>
</dbReference>
<comment type="caution">
    <text evidence="10">The sequence shown here is derived from an EMBL/GenBank/DDBJ whole genome shotgun (WGS) entry which is preliminary data.</text>
</comment>
<name>A0AAP0H7G7_9ASTR</name>
<evidence type="ECO:0000256" key="5">
    <source>
        <dbReference type="ARBA" id="ARBA00023163"/>
    </source>
</evidence>
<feature type="region of interest" description="Disordered" evidence="8">
    <location>
        <begin position="289"/>
        <end position="312"/>
    </location>
</feature>
<dbReference type="GO" id="GO:0003712">
    <property type="term" value="F:transcription coregulator activity"/>
    <property type="evidence" value="ECO:0007669"/>
    <property type="project" value="UniProtKB-UniRule"/>
</dbReference>
<keyword evidence="6 7" id="KW-0539">Nucleus</keyword>
<feature type="compositionally biased region" description="Low complexity" evidence="8">
    <location>
        <begin position="291"/>
        <end position="301"/>
    </location>
</feature>
<dbReference type="EMBL" id="JBCNJP010000007">
    <property type="protein sequence ID" value="KAK9077758.1"/>
    <property type="molecule type" value="Genomic_DNA"/>
</dbReference>
<keyword evidence="11" id="KW-1185">Reference proteome</keyword>
<evidence type="ECO:0000256" key="3">
    <source>
        <dbReference type="ARBA" id="ARBA00023015"/>
    </source>
</evidence>
<dbReference type="GO" id="GO:0006357">
    <property type="term" value="P:regulation of transcription by RNA polymerase II"/>
    <property type="evidence" value="ECO:0007669"/>
    <property type="project" value="InterPro"/>
</dbReference>
<comment type="subunit">
    <text evidence="7">Component of the Mediator complex.</text>
</comment>
<keyword evidence="5 7" id="KW-0804">Transcription</keyword>
<feature type="region of interest" description="Disordered" evidence="8">
    <location>
        <begin position="1324"/>
        <end position="1345"/>
    </location>
</feature>
<evidence type="ECO:0000313" key="11">
    <source>
        <dbReference type="Proteomes" id="UP001408789"/>
    </source>
</evidence>
<evidence type="ECO:0000256" key="6">
    <source>
        <dbReference type="ARBA" id="ARBA00023242"/>
    </source>
</evidence>
<comment type="subcellular location">
    <subcellularLocation>
        <location evidence="1 7">Nucleus</location>
    </subcellularLocation>
</comment>
<evidence type="ECO:0000256" key="4">
    <source>
        <dbReference type="ARBA" id="ARBA00023159"/>
    </source>
</evidence>
<dbReference type="InterPro" id="IPR055122">
    <property type="entry name" value="Med14_N"/>
</dbReference>
<feature type="region of interest" description="Disordered" evidence="8">
    <location>
        <begin position="707"/>
        <end position="741"/>
    </location>
</feature>
<protein>
    <recommendedName>
        <fullName evidence="7">Mediator of RNA polymerase II transcription subunit 14</fullName>
    </recommendedName>
    <alternativeName>
        <fullName evidence="7">Mediator complex subunit 14</fullName>
    </alternativeName>
</protein>
<dbReference type="GO" id="GO:0070847">
    <property type="term" value="C:core mediator complex"/>
    <property type="evidence" value="ECO:0007669"/>
    <property type="project" value="TreeGrafter"/>
</dbReference>
<comment type="function">
    <text evidence="7">Component of the Mediator complex, a coactivator involved in the regulated transcription of nearly all RNA polymerase II-dependent genes. Mediator functions as a bridge to convey information from gene-specific regulatory proteins to the basal RNA polymerase II transcription machinery. Mediator is recruited to promoters by direct interactions with regulatory proteins and serves as a scaffold for the assembly of a functional preinitiation complex with RNA polymerase II and the general transcription factors.</text>
</comment>
<organism evidence="10 11">
    <name type="scientific">Deinandra increscens subsp. villosa</name>
    <dbReference type="NCBI Taxonomy" id="3103831"/>
    <lineage>
        <taxon>Eukaryota</taxon>
        <taxon>Viridiplantae</taxon>
        <taxon>Streptophyta</taxon>
        <taxon>Embryophyta</taxon>
        <taxon>Tracheophyta</taxon>
        <taxon>Spermatophyta</taxon>
        <taxon>Magnoliopsida</taxon>
        <taxon>eudicotyledons</taxon>
        <taxon>Gunneridae</taxon>
        <taxon>Pentapetalae</taxon>
        <taxon>asterids</taxon>
        <taxon>campanulids</taxon>
        <taxon>Asterales</taxon>
        <taxon>Asteraceae</taxon>
        <taxon>Asteroideae</taxon>
        <taxon>Heliantheae alliance</taxon>
        <taxon>Madieae</taxon>
        <taxon>Madiinae</taxon>
        <taxon>Deinandra</taxon>
    </lineage>
</organism>
<dbReference type="PANTHER" id="PTHR12809">
    <property type="entry name" value="MEDIATOR COMPLEX SUBUNIT"/>
    <property type="match status" value="1"/>
</dbReference>
<dbReference type="PANTHER" id="PTHR12809:SF2">
    <property type="entry name" value="MEDIATOR OF RNA POLYMERASE II TRANSCRIPTION SUBUNIT 14"/>
    <property type="match status" value="1"/>
</dbReference>
<evidence type="ECO:0000256" key="1">
    <source>
        <dbReference type="ARBA" id="ARBA00004123"/>
    </source>
</evidence>
<gene>
    <name evidence="10" type="ORF">SSX86_006095</name>
</gene>
<feature type="compositionally biased region" description="Polar residues" evidence="8">
    <location>
        <begin position="1333"/>
        <end position="1345"/>
    </location>
</feature>
<feature type="domain" description="Mediator complex subunit MED14 N-terminal" evidence="9">
    <location>
        <begin position="9"/>
        <end position="197"/>
    </location>
</feature>